<reference evidence="3" key="1">
    <citation type="submission" date="2016-11" db="EMBL/GenBank/DDBJ databases">
        <authorList>
            <person name="Varghese N."/>
            <person name="Submissions S."/>
        </authorList>
    </citation>
    <scope>NUCLEOTIDE SEQUENCE [LARGE SCALE GENOMIC DNA]</scope>
    <source>
        <strain evidence="3">CGMCC 1.7063</strain>
    </source>
</reference>
<dbReference type="Proteomes" id="UP000184170">
    <property type="component" value="Unassembled WGS sequence"/>
</dbReference>
<evidence type="ECO:0000313" key="3">
    <source>
        <dbReference type="Proteomes" id="UP000184170"/>
    </source>
</evidence>
<dbReference type="STRING" id="494016.SAMN04487965_3200"/>
<accession>A0A1M5GND6</accession>
<evidence type="ECO:0000313" key="2">
    <source>
        <dbReference type="EMBL" id="SHG05249.1"/>
    </source>
</evidence>
<feature type="signal peptide" evidence="1">
    <location>
        <begin position="1"/>
        <end position="24"/>
    </location>
</feature>
<evidence type="ECO:0000256" key="1">
    <source>
        <dbReference type="SAM" id="SignalP"/>
    </source>
</evidence>
<sequence>MIFRKLNAALAVLLFGTAGSGMTAAEVVSKSASEFSIKLEQELDTDSATIYRGLASLPAWWNPAHSYSGSSDNLSMELRAGGCFCERWERASVEHLRVIYAMPDREVRLSGGLGPLQSMPVSGLMQWRIVPVGDKSLLTWEYRVWGSSANNLDMIAEPVNSVLKEQFDALRNYLEG</sequence>
<dbReference type="AlphaFoldDB" id="A0A1M5GND6"/>
<proteinExistence type="predicted"/>
<dbReference type="OrthoDB" id="5735475at2"/>
<feature type="chain" id="PRO_5013041998" description="Polyketide cyclase / dehydrase and lipid transport" evidence="1">
    <location>
        <begin position="25"/>
        <end position="176"/>
    </location>
</feature>
<dbReference type="SUPFAM" id="SSF55961">
    <property type="entry name" value="Bet v1-like"/>
    <property type="match status" value="1"/>
</dbReference>
<evidence type="ECO:0008006" key="4">
    <source>
        <dbReference type="Google" id="ProtNLM"/>
    </source>
</evidence>
<dbReference type="Gene3D" id="3.30.530.20">
    <property type="match status" value="1"/>
</dbReference>
<gene>
    <name evidence="2" type="ORF">SAMN04487965_3200</name>
</gene>
<organism evidence="2 3">
    <name type="scientific">Microbulbifer donghaiensis</name>
    <dbReference type="NCBI Taxonomy" id="494016"/>
    <lineage>
        <taxon>Bacteria</taxon>
        <taxon>Pseudomonadati</taxon>
        <taxon>Pseudomonadota</taxon>
        <taxon>Gammaproteobacteria</taxon>
        <taxon>Cellvibrionales</taxon>
        <taxon>Microbulbiferaceae</taxon>
        <taxon>Microbulbifer</taxon>
    </lineage>
</organism>
<keyword evidence="1" id="KW-0732">Signal</keyword>
<dbReference type="EMBL" id="FQVA01000006">
    <property type="protein sequence ID" value="SHG05249.1"/>
    <property type="molecule type" value="Genomic_DNA"/>
</dbReference>
<dbReference type="InterPro" id="IPR023393">
    <property type="entry name" value="START-like_dom_sf"/>
</dbReference>
<protein>
    <recommendedName>
        <fullName evidence="4">Polyketide cyclase / dehydrase and lipid transport</fullName>
    </recommendedName>
</protein>
<keyword evidence="3" id="KW-1185">Reference proteome</keyword>
<dbReference type="RefSeq" id="WP_073277034.1">
    <property type="nucleotide sequence ID" value="NZ_FQVA01000006.1"/>
</dbReference>
<name>A0A1M5GND6_9GAMM</name>